<comment type="caution">
    <text evidence="1">The sequence shown here is derived from an EMBL/GenBank/DDBJ whole genome shotgun (WGS) entry which is preliminary data.</text>
</comment>
<evidence type="ECO:0000313" key="1">
    <source>
        <dbReference type="EMBL" id="GAG60342.1"/>
    </source>
</evidence>
<protein>
    <submittedName>
        <fullName evidence="1">Uncharacterized protein</fullName>
    </submittedName>
</protein>
<feature type="non-terminal residue" evidence="1">
    <location>
        <position position="82"/>
    </location>
</feature>
<name>X0ZQI0_9ZZZZ</name>
<reference evidence="1" key="1">
    <citation type="journal article" date="2014" name="Front. Microbiol.">
        <title>High frequency of phylogenetically diverse reductive dehalogenase-homologous genes in deep subseafloor sedimentary metagenomes.</title>
        <authorList>
            <person name="Kawai M."/>
            <person name="Futagami T."/>
            <person name="Toyoda A."/>
            <person name="Takaki Y."/>
            <person name="Nishi S."/>
            <person name="Hori S."/>
            <person name="Arai W."/>
            <person name="Tsubouchi T."/>
            <person name="Morono Y."/>
            <person name="Uchiyama I."/>
            <person name="Ito T."/>
            <person name="Fujiyama A."/>
            <person name="Inagaki F."/>
            <person name="Takami H."/>
        </authorList>
    </citation>
    <scope>NUCLEOTIDE SEQUENCE</scope>
    <source>
        <strain evidence="1">Expedition CK06-06</strain>
    </source>
</reference>
<gene>
    <name evidence="1" type="ORF">S01H4_19978</name>
</gene>
<dbReference type="EMBL" id="BART01008948">
    <property type="protein sequence ID" value="GAG60342.1"/>
    <property type="molecule type" value="Genomic_DNA"/>
</dbReference>
<sequence length="82" mass="9652">MNDQEIEEEEKPEELIFAEHLIVENKYTEALQVLTKLVKKDKLLLNHKVSCLCLQARLFMWIGKLEFSIKISKQAYEESLSL</sequence>
<proteinExistence type="predicted"/>
<dbReference type="AlphaFoldDB" id="X0ZQI0"/>
<accession>X0ZQI0</accession>
<organism evidence="1">
    <name type="scientific">marine sediment metagenome</name>
    <dbReference type="NCBI Taxonomy" id="412755"/>
    <lineage>
        <taxon>unclassified sequences</taxon>
        <taxon>metagenomes</taxon>
        <taxon>ecological metagenomes</taxon>
    </lineage>
</organism>